<dbReference type="Proteomes" id="UP000015105">
    <property type="component" value="Chromosome 6D"/>
</dbReference>
<reference evidence="1" key="4">
    <citation type="submission" date="2019-03" db="UniProtKB">
        <authorList>
            <consortium name="EnsemblPlants"/>
        </authorList>
    </citation>
    <scope>IDENTIFICATION</scope>
</reference>
<protein>
    <submittedName>
        <fullName evidence="1">Uncharacterized protein</fullName>
    </submittedName>
</protein>
<accession>A0A453Q6I8</accession>
<keyword evidence="2" id="KW-1185">Reference proteome</keyword>
<name>A0A453Q6I8_AEGTS</name>
<reference evidence="2" key="1">
    <citation type="journal article" date="2014" name="Science">
        <title>Ancient hybridizations among the ancestral genomes of bread wheat.</title>
        <authorList>
            <consortium name="International Wheat Genome Sequencing Consortium,"/>
            <person name="Marcussen T."/>
            <person name="Sandve S.R."/>
            <person name="Heier L."/>
            <person name="Spannagl M."/>
            <person name="Pfeifer M."/>
            <person name="Jakobsen K.S."/>
            <person name="Wulff B.B."/>
            <person name="Steuernagel B."/>
            <person name="Mayer K.F."/>
            <person name="Olsen O.A."/>
        </authorList>
    </citation>
    <scope>NUCLEOTIDE SEQUENCE [LARGE SCALE GENOMIC DNA]</scope>
    <source>
        <strain evidence="2">cv. AL8/78</strain>
    </source>
</reference>
<evidence type="ECO:0000313" key="1">
    <source>
        <dbReference type="EnsemblPlants" id="AET6Gv21000300.1"/>
    </source>
</evidence>
<reference evidence="1" key="3">
    <citation type="journal article" date="2017" name="Nature">
        <title>Genome sequence of the progenitor of the wheat D genome Aegilops tauschii.</title>
        <authorList>
            <person name="Luo M.C."/>
            <person name="Gu Y.Q."/>
            <person name="Puiu D."/>
            <person name="Wang H."/>
            <person name="Twardziok S.O."/>
            <person name="Deal K.R."/>
            <person name="Huo N."/>
            <person name="Zhu T."/>
            <person name="Wang L."/>
            <person name="Wang Y."/>
            <person name="McGuire P.E."/>
            <person name="Liu S."/>
            <person name="Long H."/>
            <person name="Ramasamy R.K."/>
            <person name="Rodriguez J.C."/>
            <person name="Van S.L."/>
            <person name="Yuan L."/>
            <person name="Wang Z."/>
            <person name="Xia Z."/>
            <person name="Xiao L."/>
            <person name="Anderson O.D."/>
            <person name="Ouyang S."/>
            <person name="Liang Y."/>
            <person name="Zimin A.V."/>
            <person name="Pertea G."/>
            <person name="Qi P."/>
            <person name="Bennetzen J.L."/>
            <person name="Dai X."/>
            <person name="Dawson M.W."/>
            <person name="Muller H.G."/>
            <person name="Kugler K."/>
            <person name="Rivarola-Duarte L."/>
            <person name="Spannagl M."/>
            <person name="Mayer K.F.X."/>
            <person name="Lu F.H."/>
            <person name="Bevan M.W."/>
            <person name="Leroy P."/>
            <person name="Li P."/>
            <person name="You F.M."/>
            <person name="Sun Q."/>
            <person name="Liu Z."/>
            <person name="Lyons E."/>
            <person name="Wicker T."/>
            <person name="Salzberg S.L."/>
            <person name="Devos K.M."/>
            <person name="Dvorak J."/>
        </authorList>
    </citation>
    <scope>NUCLEOTIDE SEQUENCE [LARGE SCALE GENOMIC DNA]</scope>
    <source>
        <strain evidence="1">cv. AL8/78</strain>
    </source>
</reference>
<evidence type="ECO:0000313" key="2">
    <source>
        <dbReference type="Proteomes" id="UP000015105"/>
    </source>
</evidence>
<reference evidence="1" key="5">
    <citation type="journal article" date="2021" name="G3 (Bethesda)">
        <title>Aegilops tauschii genome assembly Aet v5.0 features greater sequence contiguity and improved annotation.</title>
        <authorList>
            <person name="Wang L."/>
            <person name="Zhu T."/>
            <person name="Rodriguez J.C."/>
            <person name="Deal K.R."/>
            <person name="Dubcovsky J."/>
            <person name="McGuire P.E."/>
            <person name="Lux T."/>
            <person name="Spannagl M."/>
            <person name="Mayer K.F.X."/>
            <person name="Baldrich P."/>
            <person name="Meyers B.C."/>
            <person name="Huo N."/>
            <person name="Gu Y.Q."/>
            <person name="Zhou H."/>
            <person name="Devos K.M."/>
            <person name="Bennetzen J.L."/>
            <person name="Unver T."/>
            <person name="Budak H."/>
            <person name="Gulick P.J."/>
            <person name="Galiba G."/>
            <person name="Kalapos B."/>
            <person name="Nelson D.R."/>
            <person name="Li P."/>
            <person name="You F.M."/>
            <person name="Luo M.C."/>
            <person name="Dvorak J."/>
        </authorList>
    </citation>
    <scope>NUCLEOTIDE SEQUENCE [LARGE SCALE GENOMIC DNA]</scope>
    <source>
        <strain evidence="1">cv. AL8/78</strain>
    </source>
</reference>
<sequence length="46" mass="5001">RLSTTMLTSGTSTRPLMISTTSQRSSTESVTECRRHSLASVLRCAV</sequence>
<dbReference type="Gramene" id="AET6Gv21000300.1">
    <property type="protein sequence ID" value="AET6Gv21000300.1"/>
    <property type="gene ID" value="AET6Gv21000300"/>
</dbReference>
<organism evidence="1 2">
    <name type="scientific">Aegilops tauschii subsp. strangulata</name>
    <name type="common">Goatgrass</name>
    <dbReference type="NCBI Taxonomy" id="200361"/>
    <lineage>
        <taxon>Eukaryota</taxon>
        <taxon>Viridiplantae</taxon>
        <taxon>Streptophyta</taxon>
        <taxon>Embryophyta</taxon>
        <taxon>Tracheophyta</taxon>
        <taxon>Spermatophyta</taxon>
        <taxon>Magnoliopsida</taxon>
        <taxon>Liliopsida</taxon>
        <taxon>Poales</taxon>
        <taxon>Poaceae</taxon>
        <taxon>BOP clade</taxon>
        <taxon>Pooideae</taxon>
        <taxon>Triticodae</taxon>
        <taxon>Triticeae</taxon>
        <taxon>Triticinae</taxon>
        <taxon>Aegilops</taxon>
    </lineage>
</organism>
<proteinExistence type="predicted"/>
<dbReference type="EnsemblPlants" id="AET6Gv21000300.1">
    <property type="protein sequence ID" value="AET6Gv21000300.1"/>
    <property type="gene ID" value="AET6Gv21000300"/>
</dbReference>
<dbReference type="AlphaFoldDB" id="A0A453Q6I8"/>
<reference evidence="2" key="2">
    <citation type="journal article" date="2017" name="Nat. Plants">
        <title>The Aegilops tauschii genome reveals multiple impacts of transposons.</title>
        <authorList>
            <person name="Zhao G."/>
            <person name="Zou C."/>
            <person name="Li K."/>
            <person name="Wang K."/>
            <person name="Li T."/>
            <person name="Gao L."/>
            <person name="Zhang X."/>
            <person name="Wang H."/>
            <person name="Yang Z."/>
            <person name="Liu X."/>
            <person name="Jiang W."/>
            <person name="Mao L."/>
            <person name="Kong X."/>
            <person name="Jiao Y."/>
            <person name="Jia J."/>
        </authorList>
    </citation>
    <scope>NUCLEOTIDE SEQUENCE [LARGE SCALE GENOMIC DNA]</scope>
    <source>
        <strain evidence="2">cv. AL8/78</strain>
    </source>
</reference>